<dbReference type="AlphaFoldDB" id="A0A6P6F238"/>
<evidence type="ECO:0000313" key="5">
    <source>
        <dbReference type="RefSeq" id="XP_023578710.1"/>
    </source>
</evidence>
<accession>A0A6P6F238</accession>
<keyword evidence="1" id="KW-1015">Disulfide bond</keyword>
<dbReference type="PROSITE" id="PS00194">
    <property type="entry name" value="THIOREDOXIN_1"/>
    <property type="match status" value="1"/>
</dbReference>
<dbReference type="GeneID" id="105743055"/>
<name>A0A6P6F238_OCTDE</name>
<evidence type="ECO:0000256" key="1">
    <source>
        <dbReference type="ARBA" id="ARBA00023157"/>
    </source>
</evidence>
<dbReference type="Proteomes" id="UP000515203">
    <property type="component" value="Unplaced"/>
</dbReference>
<feature type="domain" description="Thioredoxin" evidence="3">
    <location>
        <begin position="1"/>
        <end position="114"/>
    </location>
</feature>
<evidence type="ECO:0000259" key="3">
    <source>
        <dbReference type="PROSITE" id="PS51352"/>
    </source>
</evidence>
<dbReference type="PANTHER" id="PTHR46115">
    <property type="entry name" value="THIOREDOXIN-LIKE PROTEIN 1"/>
    <property type="match status" value="1"/>
</dbReference>
<organism evidence="4 5">
    <name type="scientific">Octodon degus</name>
    <name type="common">Degu</name>
    <name type="synonym">Sciurus degus</name>
    <dbReference type="NCBI Taxonomy" id="10160"/>
    <lineage>
        <taxon>Eukaryota</taxon>
        <taxon>Metazoa</taxon>
        <taxon>Chordata</taxon>
        <taxon>Craniata</taxon>
        <taxon>Vertebrata</taxon>
        <taxon>Euteleostomi</taxon>
        <taxon>Mammalia</taxon>
        <taxon>Eutheria</taxon>
        <taxon>Euarchontoglires</taxon>
        <taxon>Glires</taxon>
        <taxon>Rodentia</taxon>
        <taxon>Hystricomorpha</taxon>
        <taxon>Octodontidae</taxon>
        <taxon>Octodon</taxon>
    </lineage>
</organism>
<evidence type="ECO:0000256" key="2">
    <source>
        <dbReference type="ARBA" id="ARBA00023284"/>
    </source>
</evidence>
<evidence type="ECO:0000313" key="4">
    <source>
        <dbReference type="Proteomes" id="UP000515203"/>
    </source>
</evidence>
<dbReference type="SUPFAM" id="SSF52833">
    <property type="entry name" value="Thioredoxin-like"/>
    <property type="match status" value="1"/>
</dbReference>
<sequence>MVRIIKDTNELIAFLKAAGYKLVVVEFSAKWCGPCKLMGPVFHAMSLKYKNVMFANVDVDESQELAEFCNVQAVPTFQMFKQMQKINLSVMLSGRSQAHKNTYCRILCVKAHKQAKPVYVKNSQQFAFGPKQMLYGSVDPAPRALLGECHTKLSTTKKEQGSEVFQRLPQVELSTMTEEQMNAFLLWYTPNTVKLLTS</sequence>
<dbReference type="InParanoid" id="A0A6P6F238"/>
<dbReference type="InterPro" id="IPR036249">
    <property type="entry name" value="Thioredoxin-like_sf"/>
</dbReference>
<dbReference type="RefSeq" id="XP_023578710.1">
    <property type="nucleotide sequence ID" value="XM_023722942.1"/>
</dbReference>
<protein>
    <submittedName>
        <fullName evidence="5">Thioredoxin-1-like</fullName>
    </submittedName>
</protein>
<dbReference type="PRINTS" id="PR00421">
    <property type="entry name" value="THIOREDOXIN"/>
</dbReference>
<proteinExistence type="predicted"/>
<keyword evidence="4" id="KW-1185">Reference proteome</keyword>
<dbReference type="PROSITE" id="PS51352">
    <property type="entry name" value="THIOREDOXIN_2"/>
    <property type="match status" value="1"/>
</dbReference>
<gene>
    <name evidence="5" type="primary">LOC105743055</name>
</gene>
<dbReference type="Pfam" id="PF00085">
    <property type="entry name" value="Thioredoxin"/>
    <property type="match status" value="1"/>
</dbReference>
<dbReference type="InterPro" id="IPR017937">
    <property type="entry name" value="Thioredoxin_CS"/>
</dbReference>
<dbReference type="OrthoDB" id="2121326at2759"/>
<keyword evidence="2" id="KW-0676">Redox-active center</keyword>
<dbReference type="Gene3D" id="3.40.30.10">
    <property type="entry name" value="Glutaredoxin"/>
    <property type="match status" value="1"/>
</dbReference>
<dbReference type="InterPro" id="IPR013766">
    <property type="entry name" value="Thioredoxin_domain"/>
</dbReference>
<dbReference type="CDD" id="cd02947">
    <property type="entry name" value="TRX_family"/>
    <property type="match status" value="1"/>
</dbReference>
<reference evidence="5" key="1">
    <citation type="submission" date="2025-08" db="UniProtKB">
        <authorList>
            <consortium name="RefSeq"/>
        </authorList>
    </citation>
    <scope>IDENTIFICATION</scope>
</reference>